<evidence type="ECO:0000256" key="1">
    <source>
        <dbReference type="ARBA" id="ARBA00000900"/>
    </source>
</evidence>
<dbReference type="SMART" id="SM00369">
    <property type="entry name" value="LRR_TYP"/>
    <property type="match status" value="2"/>
</dbReference>
<dbReference type="SUPFAM" id="SSF52058">
    <property type="entry name" value="L domain-like"/>
    <property type="match status" value="1"/>
</dbReference>
<keyword evidence="5" id="KW-0843">Virulence</keyword>
<keyword evidence="6" id="KW-0808">Transferase</keyword>
<dbReference type="PROSITE" id="PS52053">
    <property type="entry name" value="NEL"/>
    <property type="match status" value="1"/>
</dbReference>
<feature type="domain" description="NEL" evidence="7">
    <location>
        <begin position="1131"/>
        <end position="1427"/>
    </location>
</feature>
<comment type="catalytic activity">
    <reaction evidence="1">
        <text>S-ubiquitinyl-[E2 ubiquitin-conjugating enzyme]-L-cysteine + [acceptor protein]-L-lysine = [E2 ubiquitin-conjugating enzyme]-L-cysteine + N(6)-ubiquitinyl-[acceptor protein]-L-lysine.</text>
        <dbReference type="EC" id="2.3.2.27"/>
    </reaction>
</comment>
<keyword evidence="6" id="KW-0833">Ubl conjugation pathway</keyword>
<evidence type="ECO:0000256" key="5">
    <source>
        <dbReference type="ARBA" id="ARBA00023026"/>
    </source>
</evidence>
<keyword evidence="9" id="KW-1185">Reference proteome</keyword>
<dbReference type="PANTHER" id="PTHR48051:SF1">
    <property type="entry name" value="RAS SUPPRESSOR PROTEIN 1"/>
    <property type="match status" value="1"/>
</dbReference>
<dbReference type="InterPro" id="IPR029487">
    <property type="entry name" value="NEL_dom"/>
</dbReference>
<dbReference type="PANTHER" id="PTHR48051">
    <property type="match status" value="1"/>
</dbReference>
<organism evidence="8 9">
    <name type="scientific">Pseudomonas baltica</name>
    <dbReference type="NCBI Taxonomy" id="2762576"/>
    <lineage>
        <taxon>Bacteria</taxon>
        <taxon>Pseudomonadati</taxon>
        <taxon>Pseudomonadota</taxon>
        <taxon>Gammaproteobacteria</taxon>
        <taxon>Pseudomonadales</taxon>
        <taxon>Pseudomonadaceae</taxon>
        <taxon>Pseudomonas</taxon>
    </lineage>
</organism>
<name>A0A7X1G5B5_9PSED</name>
<sequence length="1431" mass="159699">MHAIYPPMSQGGTDRDRRHARIVAQRLPTWLSQASPAMRQALSASQNESHAAKRALAPVLAGLRDVTEFCADLVGQEIRRQCQLDIDPRGYVLVRAMHNVGMGFSHRWAIEQNLLVAAMQNFEANLSFAPGSMVLPSGGVEYFTAGKDIDFRARQEKPAIALDPQRFATACRRLDLGQRYQAHLDTVFKPDDQPERVAALFKRNDQAHLAVLAHIARLRGDVEEDGYRLLLQVAQAAPPTWAGSAVRYHWLRLLGSADFAAVALYGVQLIESTVDGRCVVLMPGEPDHPIKQYPSFQAFAERLGEKLQRPDFQRYVCSLVGEKFAAPFDRRLQQRLAGSGGAWLKRLNLEKRAVVGDLFDLQHNDRLLKTYQDARVMAVPTADEDAIIRERERRRYLDAGTTLLNIAGLLVPALGAAMLTCAAAQLLQEVFSGVDDWRQGDDHAAFGHAMSVVENLATMAVFAGAVQAGRSWIAPRVPAIAADTQLAELLPVTLADGREHLWRPNLDDYVAAQGLPADLLPDTDRLYHDEARDSVVIDGRVHDLRFDDRYQRWRITHPRDANAYLPLIEETGAGWRLAAEQQPEVSGTTLRDRLGWRLSGMDSEDIHRALASTGLPPTLLDAVYAQAYKATALLVDALQRFALHRQVQRAGLADTAAQIRFEQLYDATHFGSGPATQLICRDFPALSVAAAEEVLLGVAPGEQARMLVNRRIPLKSSERARAYQQCQRLNRAFEGLCFGTAQSLDSLELERAIKQVLGDTASGDAVRDYAFAHRDACARWLGQTPLPESFRAPMRDGYGRVGYPMSGRREVALSRRVLVARIRGLYPGTSEPGARELLGLYEQVGMSRADIMLGLDNLASERSQMHAQLQAWAHRPAPANLPARYNASRGDLMHYRADVTARLDIAWRRQLPSERVANGHHYHLNLTYAPLLDFPGLNADLRFVTHLNLTGSTVDAPALTNLLASFSQLRSLTLRECNLGQLPEAVDRLTQLTELDLTLCNLTLDQALLDRLGRLPDLTLLSLSGNLPGPIATSSGFSRLQQLNLAGLVLPSWPQWASRLPALRTLNLYRTRLRHIPDSVFTEMSQGQGVDVFMDRNRLDDFSLRQLDSPRPHRRFQFFAHRTNDVHSASAGRPLVDVWLQGASEVERRHRAQLWQGLVDEDGSEAFTRLIDNLRHTPDYTRNPTELTRRVWNVVAGASANRQLRQRLYTMAQGLDTCVDGERLMFSDMEVHVLQHYALQGATWAQRGERLYELARGLFRLDRLEVIARRIIAERRRLGVSVDEAEVRMALRTYLARRLALPGQPQSMAYAATAGIGVDIYDAAQAEVLQAEAAPDFAAFMIRQAFWTDYLRERHASTLERGLAPFAEELSVLDERQEPGSSGDYLRRANDIARRRQGAENALLAELTLLERVGFSSDTQSTTAPSEARTS</sequence>
<proteinExistence type="inferred from homology"/>
<dbReference type="EC" id="2.3.2.27" evidence="2"/>
<comment type="similarity">
    <text evidence="6">Belongs to the LRR-containing bacterial E3 ligase family.</text>
</comment>
<reference evidence="8 9" key="1">
    <citation type="submission" date="2020-08" db="EMBL/GenBank/DDBJ databases">
        <title>Pseudomonas sp. nov.</title>
        <authorList>
            <person name="Gieschler S."/>
            <person name="Fiedler G."/>
            <person name="Brinks E."/>
            <person name="Boehnlein C."/>
            <person name="Franz C.M.A.P."/>
            <person name="Kabisch J."/>
        </authorList>
    </citation>
    <scope>NUCLEOTIDE SEQUENCE [LARGE SCALE GENOMIC DNA]</scope>
    <source>
        <strain evidence="8 9">MBT-2</strain>
    </source>
</reference>
<gene>
    <name evidence="8" type="ORF">H7993_10315</name>
</gene>
<evidence type="ECO:0000313" key="9">
    <source>
        <dbReference type="Proteomes" id="UP000546173"/>
    </source>
</evidence>
<dbReference type="InterPro" id="IPR003591">
    <property type="entry name" value="Leu-rich_rpt_typical-subtyp"/>
</dbReference>
<dbReference type="InterPro" id="IPR050216">
    <property type="entry name" value="LRR_domain-containing"/>
</dbReference>
<keyword evidence="6" id="KW-0964">Secreted</keyword>
<dbReference type="EMBL" id="JACMYH010000002">
    <property type="protein sequence ID" value="MBC2678785.1"/>
    <property type="molecule type" value="Genomic_DNA"/>
</dbReference>
<accession>A0A7X1G5B5</accession>
<evidence type="ECO:0000256" key="6">
    <source>
        <dbReference type="PROSITE-ProRule" id="PRU01398"/>
    </source>
</evidence>
<dbReference type="Proteomes" id="UP000546173">
    <property type="component" value="Unassembled WGS sequence"/>
</dbReference>
<keyword evidence="6" id="KW-1035">Host cytoplasm</keyword>
<dbReference type="Pfam" id="PF14496">
    <property type="entry name" value="NEL"/>
    <property type="match status" value="1"/>
</dbReference>
<evidence type="ECO:0000259" key="7">
    <source>
        <dbReference type="PROSITE" id="PS52053"/>
    </source>
</evidence>
<comment type="PTM">
    <text evidence="6">Ubiquitinated in the presence of host E1 ubiquitin-activating enzyme, E2 ubiquitin-conjugating enzyme and ubiquitin.</text>
</comment>
<evidence type="ECO:0000313" key="8">
    <source>
        <dbReference type="EMBL" id="MBC2678785.1"/>
    </source>
</evidence>
<dbReference type="GO" id="GO:0016567">
    <property type="term" value="P:protein ubiquitination"/>
    <property type="evidence" value="ECO:0007669"/>
    <property type="project" value="InterPro"/>
</dbReference>
<comment type="caution">
    <text evidence="8">The sequence shown here is derived from an EMBL/GenBank/DDBJ whole genome shotgun (WGS) entry which is preliminary data.</text>
</comment>
<keyword evidence="6" id="KW-0832">Ubl conjugation</keyword>
<dbReference type="GO" id="GO:0005576">
    <property type="term" value="C:extracellular region"/>
    <property type="evidence" value="ECO:0007669"/>
    <property type="project" value="UniProtKB-UniRule"/>
</dbReference>
<evidence type="ECO:0000256" key="2">
    <source>
        <dbReference type="ARBA" id="ARBA00012483"/>
    </source>
</evidence>
<keyword evidence="3" id="KW-0433">Leucine-rich repeat</keyword>
<evidence type="ECO:0000256" key="4">
    <source>
        <dbReference type="ARBA" id="ARBA00022737"/>
    </source>
</evidence>
<dbReference type="RefSeq" id="WP_185794312.1">
    <property type="nucleotide sequence ID" value="NZ_JACMYH010000002.1"/>
</dbReference>
<dbReference type="GO" id="GO:0061630">
    <property type="term" value="F:ubiquitin protein ligase activity"/>
    <property type="evidence" value="ECO:0007669"/>
    <property type="project" value="UniProtKB-EC"/>
</dbReference>
<dbReference type="Gene3D" id="1.20.1270.130">
    <property type="entry name" value="Shigella T3SS effector IpaH domain"/>
    <property type="match status" value="1"/>
</dbReference>
<dbReference type="InterPro" id="IPR032675">
    <property type="entry name" value="LRR_dom_sf"/>
</dbReference>
<protein>
    <recommendedName>
        <fullName evidence="2">RING-type E3 ubiquitin transferase</fullName>
        <ecNumber evidence="2">2.3.2.27</ecNumber>
    </recommendedName>
</protein>
<evidence type="ECO:0000256" key="3">
    <source>
        <dbReference type="ARBA" id="ARBA00022614"/>
    </source>
</evidence>
<dbReference type="GO" id="GO:0005737">
    <property type="term" value="C:cytoplasm"/>
    <property type="evidence" value="ECO:0007669"/>
    <property type="project" value="TreeGrafter"/>
</dbReference>
<keyword evidence="4" id="KW-0677">Repeat</keyword>
<dbReference type="Gene3D" id="3.80.10.10">
    <property type="entry name" value="Ribonuclease Inhibitor"/>
    <property type="match status" value="1"/>
</dbReference>
<feature type="active site" description="Glycyl thioester intermediate" evidence="6">
    <location>
        <position position="1218"/>
    </location>
</feature>
<dbReference type="InterPro" id="IPR046673">
    <property type="entry name" value="ToxA_N"/>
</dbReference>
<dbReference type="Pfam" id="PF20178">
    <property type="entry name" value="ToxA_N"/>
    <property type="match status" value="1"/>
</dbReference>
<dbReference type="Gene3D" id="1.20.58.360">
    <property type="entry name" value="Shigella T3SS effector IpaH defines"/>
    <property type="match status" value="1"/>
</dbReference>